<comment type="caution">
    <text evidence="2">The sequence shown here is derived from an EMBL/GenBank/DDBJ whole genome shotgun (WGS) entry which is preliminary data.</text>
</comment>
<dbReference type="RefSeq" id="WP_251583543.1">
    <property type="nucleotide sequence ID" value="NZ_JBHTKX010000001.1"/>
</dbReference>
<organism evidence="2 3">
    <name type="scientific">Paenibacillus provencensis</name>
    <dbReference type="NCBI Taxonomy" id="441151"/>
    <lineage>
        <taxon>Bacteria</taxon>
        <taxon>Bacillati</taxon>
        <taxon>Bacillota</taxon>
        <taxon>Bacilli</taxon>
        <taxon>Bacillales</taxon>
        <taxon>Paenibacillaceae</taxon>
        <taxon>Paenibacillus</taxon>
    </lineage>
</organism>
<keyword evidence="3" id="KW-1185">Reference proteome</keyword>
<proteinExistence type="predicted"/>
<keyword evidence="1" id="KW-0175">Coiled coil</keyword>
<name>A0ABW3PPV3_9BACL</name>
<evidence type="ECO:0000313" key="2">
    <source>
        <dbReference type="EMBL" id="MFD1128253.1"/>
    </source>
</evidence>
<sequence>MFLNRLYFRKDTGEFIHRTYLNDHGTGGIAKLPTVEEDFASISSLNQYVLDAVIYLELEEGEYEDDLQLSISVRLNLETMELEFVYPSDDPEPIYTEPLTKKVEELQQENVRLNEDMGNLLFQSAEDKMTISTMEETMGNLLIESAADKATIMGLEETMGNLLFEVAALKGGAA</sequence>
<feature type="coiled-coil region" evidence="1">
    <location>
        <begin position="96"/>
        <end position="123"/>
    </location>
</feature>
<reference evidence="3" key="1">
    <citation type="journal article" date="2019" name="Int. J. Syst. Evol. Microbiol.">
        <title>The Global Catalogue of Microorganisms (GCM) 10K type strain sequencing project: providing services to taxonomists for standard genome sequencing and annotation.</title>
        <authorList>
            <consortium name="The Broad Institute Genomics Platform"/>
            <consortium name="The Broad Institute Genome Sequencing Center for Infectious Disease"/>
            <person name="Wu L."/>
            <person name="Ma J."/>
        </authorList>
    </citation>
    <scope>NUCLEOTIDE SEQUENCE [LARGE SCALE GENOMIC DNA]</scope>
    <source>
        <strain evidence="3">CCUG 53519</strain>
    </source>
</reference>
<evidence type="ECO:0000256" key="1">
    <source>
        <dbReference type="SAM" id="Coils"/>
    </source>
</evidence>
<dbReference type="EMBL" id="JBHTKX010000001">
    <property type="protein sequence ID" value="MFD1128253.1"/>
    <property type="molecule type" value="Genomic_DNA"/>
</dbReference>
<gene>
    <name evidence="2" type="ORF">ACFQ3J_08720</name>
</gene>
<accession>A0ABW3PPV3</accession>
<evidence type="ECO:0000313" key="3">
    <source>
        <dbReference type="Proteomes" id="UP001597169"/>
    </source>
</evidence>
<dbReference type="Proteomes" id="UP001597169">
    <property type="component" value="Unassembled WGS sequence"/>
</dbReference>
<protein>
    <submittedName>
        <fullName evidence="2">Uncharacterized protein</fullName>
    </submittedName>
</protein>